<sequence length="213" mass="21944">MDYMKKFRTITLAVALTTALTMGAAGVQATHMDTGNAVGTGSPIGTLGTGATGTTTSTGYTGSNYDATSPGMGLGTGVSNFSGNGTNGVYNGNLTTPNTYSGYGTAGRGTGVMDHMNGYGTNPVEKGANAVERGVERGANAVERGVDRSANMVNRMSTKSIATTPPSTYGTSYRAYSTTNTDRGMNWGWLGLVGLLGLAGLRSNNRRKDESYK</sequence>
<name>A0ABM9CWX6_9BACL</name>
<evidence type="ECO:0000313" key="3">
    <source>
        <dbReference type="Proteomes" id="UP000838821"/>
    </source>
</evidence>
<dbReference type="Proteomes" id="UP000838821">
    <property type="component" value="Unassembled WGS sequence"/>
</dbReference>
<reference evidence="2" key="1">
    <citation type="submission" date="2022-01" db="EMBL/GenBank/DDBJ databases">
        <authorList>
            <person name="Criscuolo A."/>
        </authorList>
    </citation>
    <scope>NUCLEOTIDE SEQUENCE</scope>
    <source>
        <strain evidence="2">CIP111891</strain>
    </source>
</reference>
<organism evidence="2 3">
    <name type="scientific">Paenibacillus allorhizoplanae</name>
    <dbReference type="NCBI Taxonomy" id="2905648"/>
    <lineage>
        <taxon>Bacteria</taxon>
        <taxon>Bacillati</taxon>
        <taxon>Bacillota</taxon>
        <taxon>Bacilli</taxon>
        <taxon>Bacillales</taxon>
        <taxon>Paenibacillaceae</taxon>
        <taxon>Paenibacillus</taxon>
    </lineage>
</organism>
<dbReference type="NCBIfam" id="NF041742">
    <property type="entry name" value="WGxxGxxG_fam"/>
    <property type="match status" value="1"/>
</dbReference>
<evidence type="ECO:0000313" key="2">
    <source>
        <dbReference type="EMBL" id="CAH1225192.1"/>
    </source>
</evidence>
<evidence type="ECO:0000256" key="1">
    <source>
        <dbReference type="SAM" id="SignalP"/>
    </source>
</evidence>
<protein>
    <recommendedName>
        <fullName evidence="4">WGxxGxxG-CTERM domain-containing protein</fullName>
    </recommendedName>
</protein>
<keyword evidence="1" id="KW-0732">Signal</keyword>
<evidence type="ECO:0008006" key="4">
    <source>
        <dbReference type="Google" id="ProtNLM"/>
    </source>
</evidence>
<dbReference type="NCBIfam" id="NF038039">
    <property type="entry name" value="WGxxGxxG-CTERM"/>
    <property type="match status" value="1"/>
</dbReference>
<dbReference type="EMBL" id="CAKMMW010000025">
    <property type="protein sequence ID" value="CAH1225192.1"/>
    <property type="molecule type" value="Genomic_DNA"/>
</dbReference>
<feature type="chain" id="PRO_5046334744" description="WGxxGxxG-CTERM domain-containing protein" evidence="1">
    <location>
        <begin position="25"/>
        <end position="213"/>
    </location>
</feature>
<keyword evidence="3" id="KW-1185">Reference proteome</keyword>
<accession>A0ABM9CWX6</accession>
<feature type="signal peptide" evidence="1">
    <location>
        <begin position="1"/>
        <end position="24"/>
    </location>
</feature>
<proteinExistence type="predicted"/>
<comment type="caution">
    <text evidence="2">The sequence shown here is derived from an EMBL/GenBank/DDBJ whole genome shotgun (WGS) entry which is preliminary data.</text>
</comment>
<gene>
    <name evidence="2" type="ORF">PAECIP111891_05770</name>
</gene>